<keyword evidence="3 5" id="KW-1133">Transmembrane helix</keyword>
<dbReference type="AlphaFoldDB" id="A0A3M7PZ40"/>
<dbReference type="PANTHER" id="PTHR11814">
    <property type="entry name" value="SULFATE TRANSPORTER"/>
    <property type="match status" value="1"/>
</dbReference>
<reference evidence="7 8" key="1">
    <citation type="journal article" date="2018" name="Sci. Rep.">
        <title>Genomic signatures of local adaptation to the degree of environmental predictability in rotifers.</title>
        <authorList>
            <person name="Franch-Gras L."/>
            <person name="Hahn C."/>
            <person name="Garcia-Roger E.M."/>
            <person name="Carmona M.J."/>
            <person name="Serra M."/>
            <person name="Gomez A."/>
        </authorList>
    </citation>
    <scope>NUCLEOTIDE SEQUENCE [LARGE SCALE GENOMIC DNA]</scope>
    <source>
        <strain evidence="7">HYR1</strain>
    </source>
</reference>
<feature type="domain" description="SLC26A/SulP transporter" evidence="6">
    <location>
        <begin position="14"/>
        <end position="202"/>
    </location>
</feature>
<keyword evidence="8" id="KW-1185">Reference proteome</keyword>
<feature type="transmembrane region" description="Helical" evidence="5">
    <location>
        <begin position="162"/>
        <end position="179"/>
    </location>
</feature>
<dbReference type="Proteomes" id="UP000276133">
    <property type="component" value="Unassembled WGS sequence"/>
</dbReference>
<protein>
    <submittedName>
        <fullName evidence="7">Solute carrier family 26 member 6-like isoform X2</fullName>
    </submittedName>
</protein>
<evidence type="ECO:0000313" key="7">
    <source>
        <dbReference type="EMBL" id="RNA04370.1"/>
    </source>
</evidence>
<evidence type="ECO:0000256" key="4">
    <source>
        <dbReference type="ARBA" id="ARBA00023136"/>
    </source>
</evidence>
<comment type="caution">
    <text evidence="7">The sequence shown here is derived from an EMBL/GenBank/DDBJ whole genome shotgun (WGS) entry which is preliminary data.</text>
</comment>
<evidence type="ECO:0000256" key="1">
    <source>
        <dbReference type="ARBA" id="ARBA00004141"/>
    </source>
</evidence>
<evidence type="ECO:0000256" key="3">
    <source>
        <dbReference type="ARBA" id="ARBA00022989"/>
    </source>
</evidence>
<feature type="transmembrane region" description="Helical" evidence="5">
    <location>
        <begin position="102"/>
        <end position="125"/>
    </location>
</feature>
<name>A0A3M7PZ40_BRAPC</name>
<dbReference type="GO" id="GO:0016020">
    <property type="term" value="C:membrane"/>
    <property type="evidence" value="ECO:0007669"/>
    <property type="project" value="UniProtKB-SubCell"/>
</dbReference>
<accession>A0A3M7PZ40</accession>
<dbReference type="STRING" id="10195.A0A3M7PZ40"/>
<keyword evidence="2 5" id="KW-0812">Transmembrane</keyword>
<dbReference type="InterPro" id="IPR001902">
    <property type="entry name" value="SLC26A/SulP_fam"/>
</dbReference>
<organism evidence="7 8">
    <name type="scientific">Brachionus plicatilis</name>
    <name type="common">Marine rotifer</name>
    <name type="synonym">Brachionus muelleri</name>
    <dbReference type="NCBI Taxonomy" id="10195"/>
    <lineage>
        <taxon>Eukaryota</taxon>
        <taxon>Metazoa</taxon>
        <taxon>Spiralia</taxon>
        <taxon>Gnathifera</taxon>
        <taxon>Rotifera</taxon>
        <taxon>Eurotatoria</taxon>
        <taxon>Monogononta</taxon>
        <taxon>Pseudotrocha</taxon>
        <taxon>Ploima</taxon>
        <taxon>Brachionidae</taxon>
        <taxon>Brachionus</taxon>
    </lineage>
</organism>
<feature type="transmembrane region" description="Helical" evidence="5">
    <location>
        <begin position="199"/>
        <end position="224"/>
    </location>
</feature>
<dbReference type="OrthoDB" id="288203at2759"/>
<evidence type="ECO:0000256" key="2">
    <source>
        <dbReference type="ARBA" id="ARBA00022692"/>
    </source>
</evidence>
<evidence type="ECO:0000256" key="5">
    <source>
        <dbReference type="SAM" id="Phobius"/>
    </source>
</evidence>
<feature type="transmembrane region" description="Helical" evidence="5">
    <location>
        <begin position="137"/>
        <end position="155"/>
    </location>
</feature>
<evidence type="ECO:0000259" key="6">
    <source>
        <dbReference type="Pfam" id="PF00916"/>
    </source>
</evidence>
<feature type="transmembrane region" description="Helical" evidence="5">
    <location>
        <begin position="7"/>
        <end position="33"/>
    </location>
</feature>
<sequence length="291" mass="32828">MFYMKYLILNFTELAPIPTELFIVIFGTLISYLGNLNENFGLKVVGSIQAGLPTPSVPRLDLFKDIIIECFLIAVISFVSNYSLCDLFSKMHRYKIDTNQELLAYGTSNVFGSFFSCFVSSGALARSLVLNKVGGKTQLASLFSCAIIGMVLIFIAPLLRDLPRACLASIVLVALQGLLKKIGDLKLYWNVSKNEFYQFLITFIATVVLNVDYGLAVGVVYYVIMHIIRSIEPYSTRLGNIPGTELYKDIKIYKEIVVSNNQIKQLDLKIFHNQKVEYKKLKQKTIEIEKL</sequence>
<dbReference type="EMBL" id="REGN01008129">
    <property type="protein sequence ID" value="RNA04370.1"/>
    <property type="molecule type" value="Genomic_DNA"/>
</dbReference>
<dbReference type="InterPro" id="IPR011547">
    <property type="entry name" value="SLC26A/SulP_dom"/>
</dbReference>
<dbReference type="GO" id="GO:0055085">
    <property type="term" value="P:transmembrane transport"/>
    <property type="evidence" value="ECO:0007669"/>
    <property type="project" value="InterPro"/>
</dbReference>
<dbReference type="Pfam" id="PF00916">
    <property type="entry name" value="Sulfate_transp"/>
    <property type="match status" value="1"/>
</dbReference>
<feature type="transmembrane region" description="Helical" evidence="5">
    <location>
        <begin position="62"/>
        <end position="82"/>
    </location>
</feature>
<keyword evidence="4 5" id="KW-0472">Membrane</keyword>
<proteinExistence type="predicted"/>
<evidence type="ECO:0000313" key="8">
    <source>
        <dbReference type="Proteomes" id="UP000276133"/>
    </source>
</evidence>
<comment type="subcellular location">
    <subcellularLocation>
        <location evidence="1">Membrane</location>
        <topology evidence="1">Multi-pass membrane protein</topology>
    </subcellularLocation>
</comment>
<gene>
    <name evidence="7" type="ORF">BpHYR1_014140</name>
</gene>